<dbReference type="InterPro" id="IPR013699">
    <property type="entry name" value="Signal_recog_part_SRP72_RNA-bd"/>
</dbReference>
<name>A0A1G4I0R7_TRYEQ</name>
<feature type="domain" description="Signal recognition particle SRP72 subunit RNA-binding" evidence="12">
    <location>
        <begin position="574"/>
        <end position="636"/>
    </location>
</feature>
<proteinExistence type="inferred from homology"/>
<gene>
    <name evidence="13" type="ORF">TEOVI_000804900</name>
</gene>
<dbReference type="GO" id="GO:0005786">
    <property type="term" value="C:signal recognition particle, endoplasmic reticulum targeting"/>
    <property type="evidence" value="ECO:0007669"/>
    <property type="project" value="UniProtKB-UniRule"/>
</dbReference>
<keyword evidence="10" id="KW-0175">Coiled coil</keyword>
<keyword evidence="7 9" id="KW-0733">Signal recognition particle</keyword>
<dbReference type="InterPro" id="IPR011990">
    <property type="entry name" value="TPR-like_helical_dom_sf"/>
</dbReference>
<evidence type="ECO:0000256" key="9">
    <source>
        <dbReference type="PIRNR" id="PIRNR038922"/>
    </source>
</evidence>
<dbReference type="GO" id="GO:0008312">
    <property type="term" value="F:7S RNA binding"/>
    <property type="evidence" value="ECO:0007669"/>
    <property type="project" value="InterPro"/>
</dbReference>
<dbReference type="VEuPathDB" id="TriTrypDB:TEOVI_000804900"/>
<reference evidence="13" key="1">
    <citation type="submission" date="2016-09" db="EMBL/GenBank/DDBJ databases">
        <authorList>
            <person name="Hebert L."/>
            <person name="Moumen B."/>
        </authorList>
    </citation>
    <scope>NUCLEOTIDE SEQUENCE [LARGE SCALE GENOMIC DNA]</scope>
    <source>
        <strain evidence="13">OVI</strain>
    </source>
</reference>
<dbReference type="RefSeq" id="XP_067076887.1">
    <property type="nucleotide sequence ID" value="XM_067220786.1"/>
</dbReference>
<feature type="compositionally biased region" description="Basic and acidic residues" evidence="11">
    <location>
        <begin position="616"/>
        <end position="626"/>
    </location>
</feature>
<evidence type="ECO:0000256" key="1">
    <source>
        <dbReference type="ARBA" id="ARBA00004240"/>
    </source>
</evidence>
<dbReference type="AlphaFoldDB" id="A0A1G4I0R7"/>
<dbReference type="Pfam" id="PF17004">
    <property type="entry name" value="SRP_TPR_like"/>
    <property type="match status" value="1"/>
</dbReference>
<keyword evidence="14" id="KW-1185">Reference proteome</keyword>
<dbReference type="GeneID" id="92381983"/>
<evidence type="ECO:0000256" key="4">
    <source>
        <dbReference type="ARBA" id="ARBA00018350"/>
    </source>
</evidence>
<evidence type="ECO:0000256" key="5">
    <source>
        <dbReference type="ARBA" id="ARBA00022490"/>
    </source>
</evidence>
<feature type="region of interest" description="Disordered" evidence="11">
    <location>
        <begin position="590"/>
        <end position="642"/>
    </location>
</feature>
<comment type="caution">
    <text evidence="13">The sequence shown here is derived from an EMBL/GenBank/DDBJ whole genome shotgun (WGS) entry which is preliminary data.</text>
</comment>
<dbReference type="PANTHER" id="PTHR14094:SF9">
    <property type="entry name" value="SIGNAL RECOGNITION PARTICLE SUBUNIT SRP72"/>
    <property type="match status" value="1"/>
</dbReference>
<keyword evidence="8 9" id="KW-0687">Ribonucleoprotein</keyword>
<dbReference type="InterPro" id="IPR026270">
    <property type="entry name" value="SRP72"/>
</dbReference>
<dbReference type="GO" id="GO:0043022">
    <property type="term" value="F:ribosome binding"/>
    <property type="evidence" value="ECO:0007669"/>
    <property type="project" value="TreeGrafter"/>
</dbReference>
<evidence type="ECO:0000256" key="7">
    <source>
        <dbReference type="ARBA" id="ARBA00023135"/>
    </source>
</evidence>
<evidence type="ECO:0000256" key="3">
    <source>
        <dbReference type="ARBA" id="ARBA00007676"/>
    </source>
</evidence>
<evidence type="ECO:0000313" key="13">
    <source>
        <dbReference type="EMBL" id="SCU65260.1"/>
    </source>
</evidence>
<protein>
    <recommendedName>
        <fullName evidence="4 9">Signal recognition particle subunit SRP72</fullName>
    </recommendedName>
</protein>
<dbReference type="EMBL" id="CZPT02000257">
    <property type="protein sequence ID" value="SCU65260.1"/>
    <property type="molecule type" value="Genomic_DNA"/>
</dbReference>
<dbReference type="PIRSF" id="PIRSF038922">
    <property type="entry name" value="SRP72"/>
    <property type="match status" value="1"/>
</dbReference>
<keyword evidence="6" id="KW-0256">Endoplasmic reticulum</keyword>
<dbReference type="GO" id="GO:0005783">
    <property type="term" value="C:endoplasmic reticulum"/>
    <property type="evidence" value="ECO:0007669"/>
    <property type="project" value="UniProtKB-SubCell"/>
</dbReference>
<dbReference type="Gene3D" id="1.25.40.10">
    <property type="entry name" value="Tetratricopeptide repeat domain"/>
    <property type="match status" value="2"/>
</dbReference>
<dbReference type="SUPFAM" id="SSF48452">
    <property type="entry name" value="TPR-like"/>
    <property type="match status" value="2"/>
</dbReference>
<evidence type="ECO:0000259" key="12">
    <source>
        <dbReference type="Pfam" id="PF08492"/>
    </source>
</evidence>
<feature type="region of interest" description="Disordered" evidence="11">
    <location>
        <begin position="657"/>
        <end position="676"/>
    </location>
</feature>
<dbReference type="GO" id="GO:0006614">
    <property type="term" value="P:SRP-dependent cotranslational protein targeting to membrane"/>
    <property type="evidence" value="ECO:0007669"/>
    <property type="project" value="UniProtKB-UniRule"/>
</dbReference>
<evidence type="ECO:0000256" key="6">
    <source>
        <dbReference type="ARBA" id="ARBA00022824"/>
    </source>
</evidence>
<feature type="compositionally biased region" description="Basic and acidic residues" evidence="11">
    <location>
        <begin position="657"/>
        <end position="666"/>
    </location>
</feature>
<comment type="subcellular location">
    <subcellularLocation>
        <location evidence="2 9">Cytoplasm</location>
    </subcellularLocation>
    <subcellularLocation>
        <location evidence="1">Endoplasmic reticulum</location>
    </subcellularLocation>
</comment>
<keyword evidence="5 9" id="KW-0963">Cytoplasm</keyword>
<dbReference type="InterPro" id="IPR031545">
    <property type="entry name" value="SRP72_TPR-like"/>
</dbReference>
<dbReference type="Proteomes" id="UP000195570">
    <property type="component" value="Unassembled WGS sequence"/>
</dbReference>
<evidence type="ECO:0000313" key="14">
    <source>
        <dbReference type="Proteomes" id="UP000195570"/>
    </source>
</evidence>
<evidence type="ECO:0000256" key="2">
    <source>
        <dbReference type="ARBA" id="ARBA00004496"/>
    </source>
</evidence>
<evidence type="ECO:0000256" key="8">
    <source>
        <dbReference type="ARBA" id="ARBA00023274"/>
    </source>
</evidence>
<comment type="similarity">
    <text evidence="3 9">Belongs to the SRP72 family.</text>
</comment>
<organism evidence="13 14">
    <name type="scientific">Trypanosoma equiperdum</name>
    <dbReference type="NCBI Taxonomy" id="5694"/>
    <lineage>
        <taxon>Eukaryota</taxon>
        <taxon>Discoba</taxon>
        <taxon>Euglenozoa</taxon>
        <taxon>Kinetoplastea</taxon>
        <taxon>Metakinetoplastina</taxon>
        <taxon>Trypanosomatida</taxon>
        <taxon>Trypanosomatidae</taxon>
        <taxon>Trypanosoma</taxon>
    </lineage>
</organism>
<feature type="coiled-coil region" evidence="10">
    <location>
        <begin position="116"/>
        <end position="143"/>
    </location>
</feature>
<evidence type="ECO:0000256" key="10">
    <source>
        <dbReference type="SAM" id="Coils"/>
    </source>
</evidence>
<comment type="function">
    <text evidence="9">Component of the signal recognition particle (SRP) complex, a ribonucleoprotein complex that mediates the cotranslational targeting of secretory and membrane proteins to the endoplasmic reticulum (ER).</text>
</comment>
<dbReference type="Pfam" id="PF08492">
    <property type="entry name" value="SRP72"/>
    <property type="match status" value="1"/>
</dbReference>
<evidence type="ECO:0000256" key="11">
    <source>
        <dbReference type="SAM" id="MobiDB-lite"/>
    </source>
</evidence>
<accession>A0A1G4I0R7</accession>
<sequence length="676" mass="76464">MSDVSKFVRQLERLVETGAEPSKILPAIDKILFVGSKNTFALRCKVVCLLHQDKHAAALATLEQLAATDPSLGNKSQEYAFHKAYCHYRLFDDRQAQMVLRRAPHTANHVPSQHLLAQAHYRLEEFEEAANIYEELLKNERFRDEQEKAELLTNYTAACTAMDVQRTQAIVRSADVKNADMLYNVATAQLEVQDYAAATQTLKQAEMVCARAHPESQLRSFEDVCSKVDDELRALLDAKGSPERAFFDDVANIWVQMAFVHHAIHHEEKAAALLTFVLKYRPPSEVTLAVASINWAAIQRHKDFFDTYRKLKSAQNPAVNNRLTSRQRLLVHYNIAMLLLNTGNFTRFKRQVELVASDYPDADLTHALKLALAVGETKKKKQSGDKTVSEYLDNYKKSVAAQQQQQQRKPAVGRMLPLIAAQIFLDNSDLERAIESLSSAADDIQRRPCTLMTLFTWKVQLGDISGGKQLLKEYAGAAMKNVDVVKTITLWAVRFLSARGLYADGVDVIQDAQRVAEALQQDREVLALMALCLSYYDMQAARFCIAGIPDADNKTGAPSGKITSSFIKELEAQQPSRQRIESFGYRRVVEDDEEGEGGPKAKRAGRRARPMRRPPKNAESRIDPERWIPMSHRSYIKDLPERRKRELKRLRAIEQEQKRRLAEKRKVATATADPSS</sequence>
<dbReference type="PANTHER" id="PTHR14094">
    <property type="entry name" value="SIGNAL RECOGNITION PARTICLE 72"/>
    <property type="match status" value="1"/>
</dbReference>
<feature type="compositionally biased region" description="Basic residues" evidence="11">
    <location>
        <begin position="600"/>
        <end position="615"/>
    </location>
</feature>